<accession>A0A6G1JSF7</accession>
<reference evidence="1" key="1">
    <citation type="journal article" date="2020" name="Stud. Mycol.">
        <title>101 Dothideomycetes genomes: a test case for predicting lifestyles and emergence of pathogens.</title>
        <authorList>
            <person name="Haridas S."/>
            <person name="Albert R."/>
            <person name="Binder M."/>
            <person name="Bloem J."/>
            <person name="Labutti K."/>
            <person name="Salamov A."/>
            <person name="Andreopoulos B."/>
            <person name="Baker S."/>
            <person name="Barry K."/>
            <person name="Bills G."/>
            <person name="Bluhm B."/>
            <person name="Cannon C."/>
            <person name="Castanera R."/>
            <person name="Culley D."/>
            <person name="Daum C."/>
            <person name="Ezra D."/>
            <person name="Gonzalez J."/>
            <person name="Henrissat B."/>
            <person name="Kuo A."/>
            <person name="Liang C."/>
            <person name="Lipzen A."/>
            <person name="Lutzoni F."/>
            <person name="Magnuson J."/>
            <person name="Mondo S."/>
            <person name="Nolan M."/>
            <person name="Ohm R."/>
            <person name="Pangilinan J."/>
            <person name="Park H.-J."/>
            <person name="Ramirez L."/>
            <person name="Alfaro M."/>
            <person name="Sun H."/>
            <person name="Tritt A."/>
            <person name="Yoshinaga Y."/>
            <person name="Zwiers L.-H."/>
            <person name="Turgeon B."/>
            <person name="Goodwin S."/>
            <person name="Spatafora J."/>
            <person name="Crous P."/>
            <person name="Grigoriev I."/>
        </authorList>
    </citation>
    <scope>NUCLEOTIDE SEQUENCE</scope>
    <source>
        <strain evidence="1">CBS 279.74</strain>
    </source>
</reference>
<dbReference type="AlphaFoldDB" id="A0A6G1JSF7"/>
<gene>
    <name evidence="1" type="ORF">K504DRAFT_392156</name>
</gene>
<sequence length="51" mass="5816">RLRELNNLVIVLKAKHTSSKPTKDANTKEGSSLYKTLLLLINCYVMLTRNI</sequence>
<name>A0A6G1JSF7_9PLEO</name>
<feature type="non-terminal residue" evidence="1">
    <location>
        <position position="1"/>
    </location>
</feature>
<evidence type="ECO:0000313" key="2">
    <source>
        <dbReference type="Proteomes" id="UP000799428"/>
    </source>
</evidence>
<evidence type="ECO:0000313" key="1">
    <source>
        <dbReference type="EMBL" id="KAF2703549.1"/>
    </source>
</evidence>
<proteinExistence type="predicted"/>
<dbReference type="Proteomes" id="UP000799428">
    <property type="component" value="Unassembled WGS sequence"/>
</dbReference>
<dbReference type="EMBL" id="MU005786">
    <property type="protein sequence ID" value="KAF2703549.1"/>
    <property type="molecule type" value="Genomic_DNA"/>
</dbReference>
<keyword evidence="2" id="KW-1185">Reference proteome</keyword>
<protein>
    <submittedName>
        <fullName evidence="1">Uncharacterized protein</fullName>
    </submittedName>
</protein>
<organism evidence="1 2">
    <name type="scientific">Pleomassaria siparia CBS 279.74</name>
    <dbReference type="NCBI Taxonomy" id="1314801"/>
    <lineage>
        <taxon>Eukaryota</taxon>
        <taxon>Fungi</taxon>
        <taxon>Dikarya</taxon>
        <taxon>Ascomycota</taxon>
        <taxon>Pezizomycotina</taxon>
        <taxon>Dothideomycetes</taxon>
        <taxon>Pleosporomycetidae</taxon>
        <taxon>Pleosporales</taxon>
        <taxon>Pleomassariaceae</taxon>
        <taxon>Pleomassaria</taxon>
    </lineage>
</organism>